<proteinExistence type="predicted"/>
<dbReference type="InParanoid" id="A0A803SWG0"/>
<dbReference type="PANTHER" id="PTHR31635">
    <property type="entry name" value="REVERSE TRANSCRIPTASE DOMAIN-CONTAINING PROTEIN-RELATED"/>
    <property type="match status" value="1"/>
</dbReference>
<evidence type="ECO:0000313" key="2">
    <source>
        <dbReference type="Ensembl" id="ENSACAP00000027300.1"/>
    </source>
</evidence>
<protein>
    <recommendedName>
        <fullName evidence="1">Reverse transcriptase domain-containing protein</fullName>
    </recommendedName>
</protein>
<dbReference type="CDD" id="cd01650">
    <property type="entry name" value="RT_nLTR_like"/>
    <property type="match status" value="1"/>
</dbReference>
<organism evidence="2 3">
    <name type="scientific">Anolis carolinensis</name>
    <name type="common">Green anole</name>
    <name type="synonym">American chameleon</name>
    <dbReference type="NCBI Taxonomy" id="28377"/>
    <lineage>
        <taxon>Eukaryota</taxon>
        <taxon>Metazoa</taxon>
        <taxon>Chordata</taxon>
        <taxon>Craniata</taxon>
        <taxon>Vertebrata</taxon>
        <taxon>Euteleostomi</taxon>
        <taxon>Lepidosauria</taxon>
        <taxon>Squamata</taxon>
        <taxon>Bifurcata</taxon>
        <taxon>Unidentata</taxon>
        <taxon>Episquamata</taxon>
        <taxon>Toxicofera</taxon>
        <taxon>Iguania</taxon>
        <taxon>Dactyloidae</taxon>
        <taxon>Anolis</taxon>
    </lineage>
</organism>
<dbReference type="InterPro" id="IPR000477">
    <property type="entry name" value="RT_dom"/>
</dbReference>
<reference evidence="2" key="3">
    <citation type="submission" date="2025-09" db="UniProtKB">
        <authorList>
            <consortium name="Ensembl"/>
        </authorList>
    </citation>
    <scope>IDENTIFICATION</scope>
</reference>
<dbReference type="InterPro" id="IPR043502">
    <property type="entry name" value="DNA/RNA_pol_sf"/>
</dbReference>
<dbReference type="GeneTree" id="ENSGT01150000286916"/>
<sequence length="1041" mass="124788">MIWATRTLFTKMDKIFILPRDKSDHCAIEMTLNHKRTPPNWRFDDSLMRKAEDIQRYKILSKEYFELNDSPEIKDATLWDTYKAVIRGHLIQQKARMKKEKTKKLDELNLEIGKKEIILKKSPNNSEVSKELKILIKEKYRLELEETAKQLRFIKQNNFENANKPGAWLMRKIRKKRQNQQITQIKKEDKIITKDDEILQEFEKFYSQLYKEETIDLMKIVQYLGNQKLEKITEDQRGILNKEISEKEVKNAIRSLKLNKAPGPDGFTAGFYKTMQEEIVAYLKRVMNKVLQNKEFPDTWRDAEIIVIPKEDQDTTNVRNYRPISLLNLDYKIFTGILANRFKEFLLNWVGQDQTGFLPGRKMSENVRCILDIIEYYEWNHQKELALLSIDAEKAFDNLNWSFFKLLFKEIDIGFQFYNAIDTIYEDQRAKIRINGQHSQNIKIGKGVRQGCPLSPLIFIFALEVLLKILKKDQKLKGTKIGTHEFKIRAFADDIICIIEDPRPKLQLWLSKIQDYGEVAGFYINKKKSRILTKNISKTNQEIIQNMTGISVSKKIKYLGIWLTAKNAYLLENNYNVKWKEIKKDLQKWQHLNISLLGRIATIKMNILPKILYLFQTLPIIRTIKTFTDWNKDLSKFIWNGKKPRIKYATMTDKKDRGGFGLPNLRLYFEACALSWIKDWCNLKREHILNLEGFDLRRGWHAYIWYDKKQIEKNFGNHFIRSALIKVWEKYKRFMYVWTPLWISPLEKNSRKILGWPEWPTYKEILYKRDDSYQIKPLEQIKKKYKNLTWLQYAQIKQKFVVDNEIGFTTNENFWDKILQNDKKEITKIYVRLLDWTNATDEVKNCMLKWAKNIGRSISMEEWEVLWKKKQKYTYAWDLQENWLKSFHRWYITPKKLGEMYKETQNTCWKCKTHIGSYFHCWWSCSETGKYWKMIHVESQKILKKTFPLKPEYYLLGLTDSETNFNLNEDKIFTYISTAARIIFAKYWKQQGVPTKDEWLGKIDDIRDMDELTFLLRSYRVQSTNKTDWKLFRDYMATNIT</sequence>
<evidence type="ECO:0000259" key="1">
    <source>
        <dbReference type="PROSITE" id="PS50878"/>
    </source>
</evidence>
<reference evidence="2" key="1">
    <citation type="submission" date="2009-12" db="EMBL/GenBank/DDBJ databases">
        <title>The Genome Sequence of Anolis carolinensis (Green Anole Lizard).</title>
        <authorList>
            <consortium name="The Genome Sequencing Platform"/>
            <person name="Di Palma F."/>
            <person name="Alfoldi J."/>
            <person name="Heiman D."/>
            <person name="Young S."/>
            <person name="Grabherr M."/>
            <person name="Johnson J."/>
            <person name="Lander E.S."/>
            <person name="Lindblad-Toh K."/>
        </authorList>
    </citation>
    <scope>NUCLEOTIDE SEQUENCE [LARGE SCALE GENOMIC DNA]</scope>
    <source>
        <strain evidence="2">JBL SC #1</strain>
    </source>
</reference>
<accession>A0A803SWG0</accession>
<feature type="domain" description="Reverse transcriptase" evidence="1">
    <location>
        <begin position="289"/>
        <end position="563"/>
    </location>
</feature>
<dbReference type="Pfam" id="PF00078">
    <property type="entry name" value="RVT_1"/>
    <property type="match status" value="1"/>
</dbReference>
<keyword evidence="3" id="KW-1185">Reference proteome</keyword>
<reference evidence="2" key="2">
    <citation type="submission" date="2025-08" db="UniProtKB">
        <authorList>
            <consortium name="Ensembl"/>
        </authorList>
    </citation>
    <scope>IDENTIFICATION</scope>
</reference>
<dbReference type="SUPFAM" id="SSF56672">
    <property type="entry name" value="DNA/RNA polymerases"/>
    <property type="match status" value="1"/>
</dbReference>
<name>A0A803SWG0_ANOCA</name>
<dbReference type="Ensembl" id="ENSACAT00000041337.1">
    <property type="protein sequence ID" value="ENSACAP00000027300.1"/>
    <property type="gene ID" value="ENSACAG00000043935.1"/>
</dbReference>
<dbReference type="AlphaFoldDB" id="A0A803SWG0"/>
<evidence type="ECO:0000313" key="3">
    <source>
        <dbReference type="Proteomes" id="UP000001646"/>
    </source>
</evidence>
<dbReference type="Proteomes" id="UP000001646">
    <property type="component" value="Unplaced"/>
</dbReference>
<dbReference type="PANTHER" id="PTHR31635:SF196">
    <property type="entry name" value="REVERSE TRANSCRIPTASE DOMAIN-CONTAINING PROTEIN-RELATED"/>
    <property type="match status" value="1"/>
</dbReference>
<dbReference type="PROSITE" id="PS50878">
    <property type="entry name" value="RT_POL"/>
    <property type="match status" value="1"/>
</dbReference>